<dbReference type="EMBL" id="CAJNNV010028352">
    <property type="protein sequence ID" value="CAE8624289.1"/>
    <property type="molecule type" value="Genomic_DNA"/>
</dbReference>
<feature type="transmembrane region" description="Helical" evidence="1">
    <location>
        <begin position="281"/>
        <end position="301"/>
    </location>
</feature>
<keyword evidence="1" id="KW-0472">Membrane</keyword>
<evidence type="ECO:0000313" key="4">
    <source>
        <dbReference type="Proteomes" id="UP000654075"/>
    </source>
</evidence>
<feature type="chain" id="PRO_5032293948" description="Magnesium transporter" evidence="2">
    <location>
        <begin position="26"/>
        <end position="469"/>
    </location>
</feature>
<sequence>MVTWSGHAVLVTLGFFAAAVGTAAGQDHDRPLLSGSSEPCARGELWRAGAPEEERLSDDDSAVLRFEDAVRHRLGTEAGSPPHSIGLFVILSACGGFFSSTGANVLAWSAHKTRTTGKEWTKRQETFFYVFCFLFNLIGIGLFALSTMLGGAVATVMPIQTGASLLGNMSWQIVLGIKVYSKSMRVGTLVLLCAVAELSELGPIEPTKPDVLTLLSQQVAIMWCVFLVACTGVMMFGCYRTYREPVDSPSKLVCFTLGVTIPTVIGGSMGKCFTILTGMNLAIVMVLYFVDGIIVMGLTVLANAKTDVSVFIPAQLSSQLIFNMITGYLVWDDSKYIEKPVSYILVYLLCILGVYLVSPDLDLVGEVFRYRQARRSKLSEGVACDQFGEAALALLGVWRRQGGRAVPESAAEREACRQALTAALQLGQETGSIKSHEVIALVMCLLQERGYGPSAPLVQWLEELQQFRS</sequence>
<evidence type="ECO:0000256" key="2">
    <source>
        <dbReference type="SAM" id="SignalP"/>
    </source>
</evidence>
<feature type="transmembrane region" description="Helical" evidence="1">
    <location>
        <begin position="251"/>
        <end position="269"/>
    </location>
</feature>
<organism evidence="3 4">
    <name type="scientific">Polarella glacialis</name>
    <name type="common">Dinoflagellate</name>
    <dbReference type="NCBI Taxonomy" id="89957"/>
    <lineage>
        <taxon>Eukaryota</taxon>
        <taxon>Sar</taxon>
        <taxon>Alveolata</taxon>
        <taxon>Dinophyceae</taxon>
        <taxon>Suessiales</taxon>
        <taxon>Suessiaceae</taxon>
        <taxon>Polarella</taxon>
    </lineage>
</organism>
<comment type="caution">
    <text evidence="3">The sequence shown here is derived from an EMBL/GenBank/DDBJ whole genome shotgun (WGS) entry which is preliminary data.</text>
</comment>
<dbReference type="AlphaFoldDB" id="A0A813GN45"/>
<feature type="transmembrane region" description="Helical" evidence="1">
    <location>
        <begin position="85"/>
        <end position="106"/>
    </location>
</feature>
<keyword evidence="2" id="KW-0732">Signal</keyword>
<dbReference type="Proteomes" id="UP000654075">
    <property type="component" value="Unassembled WGS sequence"/>
</dbReference>
<keyword evidence="1" id="KW-1133">Transmembrane helix</keyword>
<feature type="transmembrane region" description="Helical" evidence="1">
    <location>
        <begin position="308"/>
        <end position="331"/>
    </location>
</feature>
<feature type="transmembrane region" description="Helical" evidence="1">
    <location>
        <begin position="219"/>
        <end position="239"/>
    </location>
</feature>
<evidence type="ECO:0000256" key="1">
    <source>
        <dbReference type="SAM" id="Phobius"/>
    </source>
</evidence>
<name>A0A813GN45_POLGL</name>
<feature type="transmembrane region" description="Helical" evidence="1">
    <location>
        <begin position="127"/>
        <end position="145"/>
    </location>
</feature>
<protein>
    <recommendedName>
        <fullName evidence="5">Magnesium transporter</fullName>
    </recommendedName>
</protein>
<evidence type="ECO:0000313" key="3">
    <source>
        <dbReference type="EMBL" id="CAE8624289.1"/>
    </source>
</evidence>
<keyword evidence="1" id="KW-0812">Transmembrane</keyword>
<dbReference type="OrthoDB" id="416771at2759"/>
<feature type="transmembrane region" description="Helical" evidence="1">
    <location>
        <begin position="343"/>
        <end position="365"/>
    </location>
</feature>
<keyword evidence="4" id="KW-1185">Reference proteome</keyword>
<feature type="signal peptide" evidence="2">
    <location>
        <begin position="1"/>
        <end position="25"/>
    </location>
</feature>
<accession>A0A813GN45</accession>
<evidence type="ECO:0008006" key="5">
    <source>
        <dbReference type="Google" id="ProtNLM"/>
    </source>
</evidence>
<gene>
    <name evidence="3" type="ORF">PGLA1383_LOCUS41436</name>
</gene>
<proteinExistence type="predicted"/>
<reference evidence="3" key="1">
    <citation type="submission" date="2021-02" db="EMBL/GenBank/DDBJ databases">
        <authorList>
            <person name="Dougan E. K."/>
            <person name="Rhodes N."/>
            <person name="Thang M."/>
            <person name="Chan C."/>
        </authorList>
    </citation>
    <scope>NUCLEOTIDE SEQUENCE</scope>
</reference>